<gene>
    <name evidence="2" type="ORF">TCM_001092</name>
</gene>
<dbReference type="InParanoid" id="A0A061DHZ5"/>
<sequence>MLKPPLPIEHNSQPLFKDAGCEPASPCQPERTDPPPPSKPFTFPLSTDEAGNGPANPEETEQKESFFPLH</sequence>
<evidence type="ECO:0000256" key="1">
    <source>
        <dbReference type="SAM" id="MobiDB-lite"/>
    </source>
</evidence>
<reference evidence="2 3" key="1">
    <citation type="journal article" date="2013" name="Genome Biol.">
        <title>The genome sequence of the most widely cultivated cacao type and its use to identify candidate genes regulating pod color.</title>
        <authorList>
            <person name="Motamayor J.C."/>
            <person name="Mockaitis K."/>
            <person name="Schmutz J."/>
            <person name="Haiminen N."/>
            <person name="Iii D.L."/>
            <person name="Cornejo O."/>
            <person name="Findley S.D."/>
            <person name="Zheng P."/>
            <person name="Utro F."/>
            <person name="Royaert S."/>
            <person name="Saski C."/>
            <person name="Jenkins J."/>
            <person name="Podicheti R."/>
            <person name="Zhao M."/>
            <person name="Scheffler B.E."/>
            <person name="Stack J.C."/>
            <person name="Feltus F.A."/>
            <person name="Mustiga G.M."/>
            <person name="Amores F."/>
            <person name="Phillips W."/>
            <person name="Marelli J.P."/>
            <person name="May G.D."/>
            <person name="Shapiro H."/>
            <person name="Ma J."/>
            <person name="Bustamante C.D."/>
            <person name="Schnell R.J."/>
            <person name="Main D."/>
            <person name="Gilbert D."/>
            <person name="Parida L."/>
            <person name="Kuhn D.N."/>
        </authorList>
    </citation>
    <scope>NUCLEOTIDE SEQUENCE [LARGE SCALE GENOMIC DNA]</scope>
    <source>
        <strain evidence="3">cv. Matina 1-6</strain>
    </source>
</reference>
<keyword evidence="3" id="KW-1185">Reference proteome</keyword>
<accession>A0A061DHZ5</accession>
<evidence type="ECO:0000313" key="2">
    <source>
        <dbReference type="EMBL" id="EOX92085.1"/>
    </source>
</evidence>
<feature type="region of interest" description="Disordered" evidence="1">
    <location>
        <begin position="1"/>
        <end position="70"/>
    </location>
</feature>
<name>A0A061DHZ5_THECC</name>
<proteinExistence type="predicted"/>
<dbReference type="Gramene" id="EOX92085">
    <property type="protein sequence ID" value="EOX92085"/>
    <property type="gene ID" value="TCM_001092"/>
</dbReference>
<evidence type="ECO:0000313" key="3">
    <source>
        <dbReference type="Proteomes" id="UP000026915"/>
    </source>
</evidence>
<organism evidence="2 3">
    <name type="scientific">Theobroma cacao</name>
    <name type="common">Cacao</name>
    <name type="synonym">Cocoa</name>
    <dbReference type="NCBI Taxonomy" id="3641"/>
    <lineage>
        <taxon>Eukaryota</taxon>
        <taxon>Viridiplantae</taxon>
        <taxon>Streptophyta</taxon>
        <taxon>Embryophyta</taxon>
        <taxon>Tracheophyta</taxon>
        <taxon>Spermatophyta</taxon>
        <taxon>Magnoliopsida</taxon>
        <taxon>eudicotyledons</taxon>
        <taxon>Gunneridae</taxon>
        <taxon>Pentapetalae</taxon>
        <taxon>rosids</taxon>
        <taxon>malvids</taxon>
        <taxon>Malvales</taxon>
        <taxon>Malvaceae</taxon>
        <taxon>Byttnerioideae</taxon>
        <taxon>Theobroma</taxon>
    </lineage>
</organism>
<dbReference type="AlphaFoldDB" id="A0A061DHZ5"/>
<dbReference type="Proteomes" id="UP000026915">
    <property type="component" value="Chromosome 1"/>
</dbReference>
<dbReference type="EMBL" id="CM001879">
    <property type="protein sequence ID" value="EOX92085.1"/>
    <property type="molecule type" value="Genomic_DNA"/>
</dbReference>
<protein>
    <submittedName>
        <fullName evidence="2">Uncharacterized protein</fullName>
    </submittedName>
</protein>
<dbReference type="HOGENOM" id="CLU_2762924_0_0_1"/>